<proteinExistence type="predicted"/>
<evidence type="ECO:0000256" key="1">
    <source>
        <dbReference type="SAM" id="MobiDB-lite"/>
    </source>
</evidence>
<evidence type="ECO:0000313" key="3">
    <source>
        <dbReference type="Proteomes" id="UP000024635"/>
    </source>
</evidence>
<accession>A0A016VDS5</accession>
<dbReference type="Proteomes" id="UP000024635">
    <property type="component" value="Unassembled WGS sequence"/>
</dbReference>
<evidence type="ECO:0000313" key="2">
    <source>
        <dbReference type="EMBL" id="EYC25819.1"/>
    </source>
</evidence>
<organism evidence="2 3">
    <name type="scientific">Ancylostoma ceylanicum</name>
    <dbReference type="NCBI Taxonomy" id="53326"/>
    <lineage>
        <taxon>Eukaryota</taxon>
        <taxon>Metazoa</taxon>
        <taxon>Ecdysozoa</taxon>
        <taxon>Nematoda</taxon>
        <taxon>Chromadorea</taxon>
        <taxon>Rhabditida</taxon>
        <taxon>Rhabditina</taxon>
        <taxon>Rhabditomorpha</taxon>
        <taxon>Strongyloidea</taxon>
        <taxon>Ancylostomatidae</taxon>
        <taxon>Ancylostomatinae</taxon>
        <taxon>Ancylostoma</taxon>
    </lineage>
</organism>
<gene>
    <name evidence="2" type="primary">Acey_s0011.g1402</name>
    <name evidence="2" type="ORF">Y032_0011g1402</name>
</gene>
<reference evidence="3" key="1">
    <citation type="journal article" date="2015" name="Nat. Genet.">
        <title>The genome and transcriptome of the zoonotic hookworm Ancylostoma ceylanicum identify infection-specific gene families.</title>
        <authorList>
            <person name="Schwarz E.M."/>
            <person name="Hu Y."/>
            <person name="Antoshechkin I."/>
            <person name="Miller M.M."/>
            <person name="Sternberg P.W."/>
            <person name="Aroian R.V."/>
        </authorList>
    </citation>
    <scope>NUCLEOTIDE SEQUENCE</scope>
    <source>
        <strain evidence="3">HY135</strain>
    </source>
</reference>
<feature type="region of interest" description="Disordered" evidence="1">
    <location>
        <begin position="12"/>
        <end position="31"/>
    </location>
</feature>
<sequence length="105" mass="12122">MSLFQLCDPESRTKFTRQMSRPPSPRPIGRKLSSSMIAKISLVDPEVACERCATVRCRRRRFFCRFPYLHSISFPHLVTLLSLRCPVSGLSYAQARSRCFNRLPT</sequence>
<protein>
    <submittedName>
        <fullName evidence="2">Uncharacterized protein</fullName>
    </submittedName>
</protein>
<name>A0A016VDS5_9BILA</name>
<dbReference type="AlphaFoldDB" id="A0A016VDS5"/>
<keyword evidence="3" id="KW-1185">Reference proteome</keyword>
<comment type="caution">
    <text evidence="2">The sequence shown here is derived from an EMBL/GenBank/DDBJ whole genome shotgun (WGS) entry which is preliminary data.</text>
</comment>
<dbReference type="EMBL" id="JARK01001347">
    <property type="protein sequence ID" value="EYC25819.1"/>
    <property type="molecule type" value="Genomic_DNA"/>
</dbReference>